<organism evidence="1 2">
    <name type="scientific">Candidatus Amesbacteria bacterium RIFCSPLOWO2_01_FULL_48_25</name>
    <dbReference type="NCBI Taxonomy" id="1797259"/>
    <lineage>
        <taxon>Bacteria</taxon>
        <taxon>Candidatus Amesiibacteriota</taxon>
    </lineage>
</organism>
<gene>
    <name evidence="1" type="ORF">A2989_04335</name>
</gene>
<sequence length="183" mass="19966">MIRATALDGLSSAISNLDEDVVRNTEAYLSVYGKEKELATQGYGKRDADQLAAAAMFGLASCNPDALREIGTALLKIVPLTLTDEGFRSKYGPEISNLTAKALTSCLLFLAKLAERPDTRRELPIPDDISPDVYRLSPAWHIFAQAGDGIVNQAVGRRINQDPKMRSALRNAFRAALRTLDSE</sequence>
<reference evidence="1 2" key="1">
    <citation type="journal article" date="2016" name="Nat. Commun.">
        <title>Thousands of microbial genomes shed light on interconnected biogeochemical processes in an aquifer system.</title>
        <authorList>
            <person name="Anantharaman K."/>
            <person name="Brown C.T."/>
            <person name="Hug L.A."/>
            <person name="Sharon I."/>
            <person name="Castelle C.J."/>
            <person name="Probst A.J."/>
            <person name="Thomas B.C."/>
            <person name="Singh A."/>
            <person name="Wilkins M.J."/>
            <person name="Karaoz U."/>
            <person name="Brodie E.L."/>
            <person name="Williams K.H."/>
            <person name="Hubbard S.S."/>
            <person name="Banfield J.F."/>
        </authorList>
    </citation>
    <scope>NUCLEOTIDE SEQUENCE [LARGE SCALE GENOMIC DNA]</scope>
</reference>
<dbReference type="Proteomes" id="UP000177080">
    <property type="component" value="Unassembled WGS sequence"/>
</dbReference>
<evidence type="ECO:0000313" key="1">
    <source>
        <dbReference type="EMBL" id="OGD03900.1"/>
    </source>
</evidence>
<protein>
    <submittedName>
        <fullName evidence="1">Uncharacterized protein</fullName>
    </submittedName>
</protein>
<dbReference type="AlphaFoldDB" id="A0A1F4ZC42"/>
<proteinExistence type="predicted"/>
<dbReference type="EMBL" id="MEXN01000004">
    <property type="protein sequence ID" value="OGD03900.1"/>
    <property type="molecule type" value="Genomic_DNA"/>
</dbReference>
<comment type="caution">
    <text evidence="1">The sequence shown here is derived from an EMBL/GenBank/DDBJ whole genome shotgun (WGS) entry which is preliminary data.</text>
</comment>
<accession>A0A1F4ZC42</accession>
<evidence type="ECO:0000313" key="2">
    <source>
        <dbReference type="Proteomes" id="UP000177080"/>
    </source>
</evidence>
<name>A0A1F4ZC42_9BACT</name>
<dbReference type="STRING" id="1797259.A2989_04335"/>